<accession>A0A8J7TKS3</accession>
<protein>
    <recommendedName>
        <fullName evidence="3">Transcriptional regulator, AbiEi antitoxin, Type IV TA system</fullName>
    </recommendedName>
</protein>
<organism evidence="1 2">
    <name type="scientific">Candidatus Obscuribacter phosphatis</name>
    <dbReference type="NCBI Taxonomy" id="1906157"/>
    <lineage>
        <taxon>Bacteria</taxon>
        <taxon>Bacillati</taxon>
        <taxon>Candidatus Melainabacteria</taxon>
        <taxon>Candidatus Obscuribacterales</taxon>
        <taxon>Candidatus Obscuribacteraceae</taxon>
        <taxon>Candidatus Obscuribacter</taxon>
    </lineage>
</organism>
<evidence type="ECO:0000313" key="2">
    <source>
        <dbReference type="Proteomes" id="UP000664277"/>
    </source>
</evidence>
<gene>
    <name evidence="1" type="ORF">J0M35_01920</name>
</gene>
<comment type="caution">
    <text evidence="1">The sequence shown here is derived from an EMBL/GenBank/DDBJ whole genome shotgun (WGS) entry which is preliminary data.</text>
</comment>
<dbReference type="EMBL" id="JAFLCK010000002">
    <property type="protein sequence ID" value="MBN8659090.1"/>
    <property type="molecule type" value="Genomic_DNA"/>
</dbReference>
<name>A0A8J7TKS3_9BACT</name>
<evidence type="ECO:0008006" key="3">
    <source>
        <dbReference type="Google" id="ProtNLM"/>
    </source>
</evidence>
<dbReference type="Proteomes" id="UP000664277">
    <property type="component" value="Unassembled WGS sequence"/>
</dbReference>
<sequence length="159" mass="18536">MKQLQETGRLKKLSRGLYYVPRQSAYGALPPDDRKLVAAFLRDDNFLLLSPASYNTLELGGTQLYNRTVVYNHKRHGRFTFGNRTFDFRMKPRFPRRLSHEFLIVDLLNNLDELAEEHEDLLRNAQLKAPTLDRRKLMQAASNFGTVATKQLVKKWLDV</sequence>
<proteinExistence type="predicted"/>
<dbReference type="AlphaFoldDB" id="A0A8J7TKS3"/>
<reference evidence="1" key="1">
    <citation type="submission" date="2021-02" db="EMBL/GenBank/DDBJ databases">
        <title>Genome-Resolved Metagenomics of a Microbial Community Performing Photosynthetic Biological Nutrient Removal.</title>
        <authorList>
            <person name="Mcdaniel E.A."/>
        </authorList>
    </citation>
    <scope>NUCLEOTIDE SEQUENCE</scope>
    <source>
        <strain evidence="1">UWPOB_OBS1</strain>
    </source>
</reference>
<evidence type="ECO:0000313" key="1">
    <source>
        <dbReference type="EMBL" id="MBN8659090.1"/>
    </source>
</evidence>